<comment type="function">
    <text evidence="7">F(1)F(0) ATP synthase produces ATP from ADP in the presence of a proton or sodium gradient. F-type ATPases consist of two structural domains, F(1) containing the extramembraneous catalytic core and F(0) containing the membrane proton channel, linked together by a central stalk and a peripheral stalk. During catalysis, ATP synthesis in the catalytic domain of F(1) is coupled via a rotary mechanism of the central stalk subunits to proton translocation.</text>
</comment>
<evidence type="ECO:0000313" key="8">
    <source>
        <dbReference type="EMBL" id="QCX37696.1"/>
    </source>
</evidence>
<evidence type="ECO:0000256" key="6">
    <source>
        <dbReference type="ARBA" id="ARBA00023310"/>
    </source>
</evidence>
<evidence type="ECO:0000256" key="5">
    <source>
        <dbReference type="ARBA" id="ARBA00023136"/>
    </source>
</evidence>
<dbReference type="EMBL" id="CP040749">
    <property type="protein sequence ID" value="QCX37696.1"/>
    <property type="molecule type" value="Genomic_DNA"/>
</dbReference>
<comment type="subcellular location">
    <subcellularLocation>
        <location evidence="7">Cell membrane</location>
        <topology evidence="7">Peripheral membrane protein</topology>
    </subcellularLocation>
    <subcellularLocation>
        <location evidence="1">Membrane</location>
    </subcellularLocation>
</comment>
<keyword evidence="9" id="KW-1185">Reference proteome</keyword>
<evidence type="ECO:0000256" key="1">
    <source>
        <dbReference type="ARBA" id="ARBA00004370"/>
    </source>
</evidence>
<evidence type="ECO:0000256" key="2">
    <source>
        <dbReference type="ARBA" id="ARBA00022448"/>
    </source>
</evidence>
<protein>
    <recommendedName>
        <fullName evidence="7">ATP synthase subunit delta</fullName>
    </recommendedName>
    <alternativeName>
        <fullName evidence="7">ATP synthase F(1) sector subunit delta</fullName>
    </alternativeName>
    <alternativeName>
        <fullName evidence="7">F-type ATPase subunit delta</fullName>
        <shortName evidence="7">F-ATPase subunit delta</shortName>
    </alternativeName>
</protein>
<dbReference type="GO" id="GO:0046933">
    <property type="term" value="F:proton-transporting ATP synthase activity, rotational mechanism"/>
    <property type="evidence" value="ECO:0007669"/>
    <property type="project" value="UniProtKB-UniRule"/>
</dbReference>
<sequence>MKHSRAAIRYAKAVLNLSLELKKADTINDDMQSIASTMEGSKELQIMLSSPVIKSKIKKSALLAVFKNLDKISIRFIDLLIENKRLSILSQIAKQYILIYDLHKGSEVAKVTTAIPLTKALEEKILIKVKEIVGKEVSIENIIDPSIIGGFILRVGDKQFDASITGKMNNLRREFEHNHYVPKF</sequence>
<gene>
    <name evidence="7 8" type="primary">atpH</name>
    <name evidence="8" type="ORF">FF125_04320</name>
</gene>
<organism evidence="8 9">
    <name type="scientific">Aureibaculum algae</name>
    <dbReference type="NCBI Taxonomy" id="2584122"/>
    <lineage>
        <taxon>Bacteria</taxon>
        <taxon>Pseudomonadati</taxon>
        <taxon>Bacteroidota</taxon>
        <taxon>Flavobacteriia</taxon>
        <taxon>Flavobacteriales</taxon>
        <taxon>Flavobacteriaceae</taxon>
        <taxon>Aureibaculum</taxon>
    </lineage>
</organism>
<dbReference type="InterPro" id="IPR000711">
    <property type="entry name" value="ATPase_OSCP/dsu"/>
</dbReference>
<dbReference type="HAMAP" id="MF_01416">
    <property type="entry name" value="ATP_synth_delta_bact"/>
    <property type="match status" value="1"/>
</dbReference>
<evidence type="ECO:0000256" key="3">
    <source>
        <dbReference type="ARBA" id="ARBA00022781"/>
    </source>
</evidence>
<keyword evidence="3 7" id="KW-0375">Hydrogen ion transport</keyword>
<keyword evidence="2 7" id="KW-0813">Transport</keyword>
<dbReference type="InterPro" id="IPR020781">
    <property type="entry name" value="ATPase_OSCP/d_CS"/>
</dbReference>
<dbReference type="RefSeq" id="WP_138948625.1">
    <property type="nucleotide sequence ID" value="NZ_CP040749.1"/>
</dbReference>
<evidence type="ECO:0000313" key="9">
    <source>
        <dbReference type="Proteomes" id="UP000306229"/>
    </source>
</evidence>
<dbReference type="InterPro" id="IPR026015">
    <property type="entry name" value="ATP_synth_OSCP/delta_N_sf"/>
</dbReference>
<dbReference type="PANTHER" id="PTHR11910">
    <property type="entry name" value="ATP SYNTHASE DELTA CHAIN"/>
    <property type="match status" value="1"/>
</dbReference>
<dbReference type="PRINTS" id="PR00125">
    <property type="entry name" value="ATPASEDELTA"/>
</dbReference>
<dbReference type="GO" id="GO:0005886">
    <property type="term" value="C:plasma membrane"/>
    <property type="evidence" value="ECO:0007669"/>
    <property type="project" value="UniProtKB-SubCell"/>
</dbReference>
<dbReference type="OrthoDB" id="9802471at2"/>
<name>A0A5B7TRB3_9FLAO</name>
<dbReference type="PROSITE" id="PS00389">
    <property type="entry name" value="ATPASE_DELTA"/>
    <property type="match status" value="1"/>
</dbReference>
<dbReference type="Gene3D" id="1.10.520.20">
    <property type="entry name" value="N-terminal domain of the delta subunit of the F1F0-ATP synthase"/>
    <property type="match status" value="1"/>
</dbReference>
<comment type="function">
    <text evidence="7">This protein is part of the stalk that links CF(0) to CF(1). It either transmits conformational changes from CF(0) to CF(1) or is implicated in proton conduction.</text>
</comment>
<dbReference type="Pfam" id="PF00213">
    <property type="entry name" value="OSCP"/>
    <property type="match status" value="1"/>
</dbReference>
<reference evidence="8 9" key="1">
    <citation type="submission" date="2019-05" db="EMBL/GenBank/DDBJ databases">
        <title>Algicella ahnfeltiae gen. nov., sp. nov., a novel marine bacterium of the family Flavobacteriaceae isolated from a red alga.</title>
        <authorList>
            <person name="Nedashkovskaya O.I."/>
            <person name="Kukhlevskiy A.D."/>
            <person name="Kim S.-G."/>
            <person name="Zhukova N.V."/>
            <person name="Mikhailov V.V."/>
        </authorList>
    </citation>
    <scope>NUCLEOTIDE SEQUENCE [LARGE SCALE GENOMIC DNA]</scope>
    <source>
        <strain evidence="8 9">10Alg115</strain>
    </source>
</reference>
<proteinExistence type="inferred from homology"/>
<dbReference type="GO" id="GO:0045259">
    <property type="term" value="C:proton-transporting ATP synthase complex"/>
    <property type="evidence" value="ECO:0007669"/>
    <property type="project" value="UniProtKB-KW"/>
</dbReference>
<keyword evidence="6 7" id="KW-0066">ATP synthesis</keyword>
<keyword evidence="5 7" id="KW-0472">Membrane</keyword>
<evidence type="ECO:0000256" key="7">
    <source>
        <dbReference type="HAMAP-Rule" id="MF_01416"/>
    </source>
</evidence>
<keyword evidence="7" id="KW-1003">Cell membrane</keyword>
<keyword evidence="4 7" id="KW-0406">Ion transport</keyword>
<dbReference type="SUPFAM" id="SSF47928">
    <property type="entry name" value="N-terminal domain of the delta subunit of the F1F0-ATP synthase"/>
    <property type="match status" value="1"/>
</dbReference>
<comment type="similarity">
    <text evidence="7">Belongs to the ATPase delta chain family.</text>
</comment>
<accession>A0A5B7TRB3</accession>
<dbReference type="Proteomes" id="UP000306229">
    <property type="component" value="Chromosome"/>
</dbReference>
<dbReference type="KEGG" id="fbe:FF125_04320"/>
<dbReference type="AlphaFoldDB" id="A0A5B7TRB3"/>
<dbReference type="NCBIfam" id="TIGR01145">
    <property type="entry name" value="ATP_synt_delta"/>
    <property type="match status" value="1"/>
</dbReference>
<evidence type="ECO:0000256" key="4">
    <source>
        <dbReference type="ARBA" id="ARBA00023065"/>
    </source>
</evidence>
<keyword evidence="7" id="KW-0139">CF(1)</keyword>